<protein>
    <submittedName>
        <fullName evidence="2">Ribonuclease D</fullName>
    </submittedName>
</protein>
<proteinExistence type="predicted"/>
<evidence type="ECO:0000259" key="1">
    <source>
        <dbReference type="SMART" id="SM00474"/>
    </source>
</evidence>
<evidence type="ECO:0000313" key="2">
    <source>
        <dbReference type="EMBL" id="WPX97681.1"/>
    </source>
</evidence>
<dbReference type="InterPro" id="IPR051086">
    <property type="entry name" value="RNase_D-like"/>
</dbReference>
<dbReference type="Gene3D" id="3.30.420.10">
    <property type="entry name" value="Ribonuclease H-like superfamily/Ribonuclease H"/>
    <property type="match status" value="1"/>
</dbReference>
<dbReference type="RefSeq" id="WP_323722334.1">
    <property type="nucleotide sequence ID" value="NZ_CP110343.1"/>
</dbReference>
<dbReference type="PANTHER" id="PTHR47649">
    <property type="entry name" value="RIBONUCLEASE D"/>
    <property type="match status" value="1"/>
</dbReference>
<dbReference type="Pfam" id="PF01612">
    <property type="entry name" value="DNA_pol_A_exo1"/>
    <property type="match status" value="1"/>
</dbReference>
<dbReference type="PANTHER" id="PTHR47649:SF1">
    <property type="entry name" value="RIBONUCLEASE D"/>
    <property type="match status" value="1"/>
</dbReference>
<keyword evidence="3" id="KW-1185">Reference proteome</keyword>
<evidence type="ECO:0000313" key="3">
    <source>
        <dbReference type="Proteomes" id="UP001325140"/>
    </source>
</evidence>
<dbReference type="InterPro" id="IPR036397">
    <property type="entry name" value="RNaseH_sf"/>
</dbReference>
<dbReference type="CDD" id="cd06142">
    <property type="entry name" value="RNaseD_exo"/>
    <property type="match status" value="1"/>
</dbReference>
<dbReference type="Proteomes" id="UP001325140">
    <property type="component" value="Chromosome"/>
</dbReference>
<reference evidence="2" key="1">
    <citation type="submission" date="2022-10" db="EMBL/GenBank/DDBJ databases">
        <title>Host association and intracellularity evolved multiple times independently in the Rickettsiales.</title>
        <authorList>
            <person name="Castelli M."/>
            <person name="Nardi T."/>
            <person name="Gammuto L."/>
            <person name="Bellinzona G."/>
            <person name="Sabaneyeva E."/>
            <person name="Potekhin A."/>
            <person name="Serra V."/>
            <person name="Petroni G."/>
            <person name="Sassera D."/>
        </authorList>
    </citation>
    <scope>NUCLEOTIDE SEQUENCE [LARGE SCALE GENOMIC DNA]</scope>
    <source>
        <strain evidence="2">US_Bl 11III1</strain>
    </source>
</reference>
<feature type="domain" description="3'-5' exonuclease" evidence="1">
    <location>
        <begin position="1"/>
        <end position="173"/>
    </location>
</feature>
<name>A0ABZ0UR01_9RICK</name>
<accession>A0ABZ0UR01</accession>
<dbReference type="InterPro" id="IPR012337">
    <property type="entry name" value="RNaseH-like_sf"/>
</dbReference>
<dbReference type="InterPro" id="IPR002562">
    <property type="entry name" value="3'-5'_exonuclease_dom"/>
</dbReference>
<dbReference type="SUPFAM" id="SSF53098">
    <property type="entry name" value="Ribonuclease H-like"/>
    <property type="match status" value="1"/>
</dbReference>
<gene>
    <name evidence="2" type="ORF">Fokcrypt_00194</name>
</gene>
<organism evidence="2 3">
    <name type="scientific">Candidatus Fokinia crypta</name>
    <dbReference type="NCBI Taxonomy" id="1920990"/>
    <lineage>
        <taxon>Bacteria</taxon>
        <taxon>Pseudomonadati</taxon>
        <taxon>Pseudomonadota</taxon>
        <taxon>Alphaproteobacteria</taxon>
        <taxon>Rickettsiales</taxon>
        <taxon>Candidatus Midichloriaceae</taxon>
        <taxon>Candidatus Fokinia</taxon>
    </lineage>
</organism>
<sequence>MVIHYYTNDIPSLLLKNEHTSVALDTEAMGLNMIRDRMCLVQLCFGTDEVHLVHFRSKNDYKEAVNLIKLLSNDKLLKIFHFARFDVAKLQQSFNISMKNIYCTKIASKLARTFTDYHGLKSLCSELLGVKLSKTQQTSNWGEEILTEEQKEYAAYDVLYLHKLVDKLNKILIREEKMEVAQKCFDAIPIISALDIMGFNEQIFCF</sequence>
<dbReference type="SMART" id="SM00474">
    <property type="entry name" value="35EXOc"/>
    <property type="match status" value="1"/>
</dbReference>
<dbReference type="EMBL" id="CP110343">
    <property type="protein sequence ID" value="WPX97681.1"/>
    <property type="molecule type" value="Genomic_DNA"/>
</dbReference>